<proteinExistence type="predicted"/>
<dbReference type="InterPro" id="IPR011006">
    <property type="entry name" value="CheY-like_superfamily"/>
</dbReference>
<dbReference type="GO" id="GO:0000156">
    <property type="term" value="F:phosphorelay response regulator activity"/>
    <property type="evidence" value="ECO:0007669"/>
    <property type="project" value="TreeGrafter"/>
</dbReference>
<keyword evidence="3" id="KW-0805">Transcription regulation</keyword>
<dbReference type="PROSITE" id="PS50110">
    <property type="entry name" value="RESPONSE_REGULATORY"/>
    <property type="match status" value="1"/>
</dbReference>
<evidence type="ECO:0000259" key="8">
    <source>
        <dbReference type="PROSITE" id="PS50110"/>
    </source>
</evidence>
<dbReference type="CDD" id="cd00383">
    <property type="entry name" value="trans_reg_C"/>
    <property type="match status" value="1"/>
</dbReference>
<evidence type="ECO:0000313" key="11">
    <source>
        <dbReference type="EMBL" id="CAI3930894.1"/>
    </source>
</evidence>
<evidence type="ECO:0000259" key="9">
    <source>
        <dbReference type="PROSITE" id="PS51755"/>
    </source>
</evidence>
<dbReference type="Proteomes" id="UP001154259">
    <property type="component" value="Unassembled WGS sequence"/>
</dbReference>
<dbReference type="Gene3D" id="1.10.10.10">
    <property type="entry name" value="Winged helix-like DNA-binding domain superfamily/Winged helix DNA-binding domain"/>
    <property type="match status" value="1"/>
</dbReference>
<feature type="DNA-binding region" description="OmpR/PhoB-type" evidence="7">
    <location>
        <begin position="142"/>
        <end position="239"/>
    </location>
</feature>
<dbReference type="AlphaFoldDB" id="A0A9W4X926"/>
<dbReference type="PANTHER" id="PTHR48111:SF4">
    <property type="entry name" value="DNA-BINDING DUAL TRANSCRIPTIONAL REGULATOR OMPR"/>
    <property type="match status" value="1"/>
</dbReference>
<evidence type="ECO:0000313" key="10">
    <source>
        <dbReference type="EMBL" id="CAI3930010.1"/>
    </source>
</evidence>
<dbReference type="GO" id="GO:0006355">
    <property type="term" value="P:regulation of DNA-templated transcription"/>
    <property type="evidence" value="ECO:0007669"/>
    <property type="project" value="InterPro"/>
</dbReference>
<dbReference type="Pfam" id="PF00072">
    <property type="entry name" value="Response_reg"/>
    <property type="match status" value="1"/>
</dbReference>
<dbReference type="Gene3D" id="3.40.50.2300">
    <property type="match status" value="1"/>
</dbReference>
<keyword evidence="13" id="KW-1185">Reference proteome</keyword>
<keyword evidence="2" id="KW-0902">Two-component regulatory system</keyword>
<dbReference type="EMBL" id="CAMXCS010000001">
    <property type="protein sequence ID" value="CAI3930010.1"/>
    <property type="molecule type" value="Genomic_DNA"/>
</dbReference>
<sequence length="244" mass="27814">MMDESIIKNEDSDSLHVLVIDDDPRLRRLLQRYLNENGFRISGAESAKEAREMLKFLQPDAIVLDVSMPGEDGLQLTHSLREEGKDIPIILLTARGEPEDRIAGLEAGADDYLGKPFEPKELLLRLRAQLRRLQQPIMTDNVRAVRLGDMEFDPIRNLLIHNNEIIHLTGGEIALLRVLASRPNEILSREDIVQEIGMEEIGERAVDVQVTRLRRRIESDPKQPRFLHTVRGKGYVLKPSYSLS</sequence>
<evidence type="ECO:0000256" key="5">
    <source>
        <dbReference type="ARBA" id="ARBA00023163"/>
    </source>
</evidence>
<dbReference type="InterPro" id="IPR001789">
    <property type="entry name" value="Sig_transdc_resp-reg_receiver"/>
</dbReference>
<dbReference type="InterPro" id="IPR039420">
    <property type="entry name" value="WalR-like"/>
</dbReference>
<keyword evidence="1 6" id="KW-0597">Phosphoprotein</keyword>
<evidence type="ECO:0000256" key="4">
    <source>
        <dbReference type="ARBA" id="ARBA00023125"/>
    </source>
</evidence>
<dbReference type="GO" id="GO:0005829">
    <property type="term" value="C:cytosol"/>
    <property type="evidence" value="ECO:0007669"/>
    <property type="project" value="TreeGrafter"/>
</dbReference>
<evidence type="ECO:0000256" key="1">
    <source>
        <dbReference type="ARBA" id="ARBA00022553"/>
    </source>
</evidence>
<accession>A0A9W4X926</accession>
<gene>
    <name evidence="10" type="ORF">R53529_LOCUS467</name>
    <name evidence="11" type="ORF">R53530_LOCUS634</name>
</gene>
<keyword evidence="5" id="KW-0804">Transcription</keyword>
<dbReference type="CDD" id="cd17574">
    <property type="entry name" value="REC_OmpR"/>
    <property type="match status" value="1"/>
</dbReference>
<dbReference type="SMART" id="SM00862">
    <property type="entry name" value="Trans_reg_C"/>
    <property type="match status" value="1"/>
</dbReference>
<dbReference type="SUPFAM" id="SSF52172">
    <property type="entry name" value="CheY-like"/>
    <property type="match status" value="1"/>
</dbReference>
<evidence type="ECO:0000256" key="6">
    <source>
        <dbReference type="PROSITE-ProRule" id="PRU00169"/>
    </source>
</evidence>
<feature type="domain" description="OmpR/PhoB-type" evidence="9">
    <location>
        <begin position="142"/>
        <end position="239"/>
    </location>
</feature>
<dbReference type="PANTHER" id="PTHR48111">
    <property type="entry name" value="REGULATOR OF RPOS"/>
    <property type="match status" value="1"/>
</dbReference>
<dbReference type="GO" id="GO:0000976">
    <property type="term" value="F:transcription cis-regulatory region binding"/>
    <property type="evidence" value="ECO:0007669"/>
    <property type="project" value="TreeGrafter"/>
</dbReference>
<evidence type="ECO:0000256" key="7">
    <source>
        <dbReference type="PROSITE-ProRule" id="PRU01091"/>
    </source>
</evidence>
<reference evidence="11" key="1">
    <citation type="submission" date="2022-10" db="EMBL/GenBank/DDBJ databases">
        <authorList>
            <person name="Botero Cardona J."/>
        </authorList>
    </citation>
    <scope>NUCLEOTIDE SEQUENCE</scope>
    <source>
        <strain evidence="11">LMG 31819</strain>
        <strain evidence="10">R-53529</strain>
    </source>
</reference>
<evidence type="ECO:0000256" key="2">
    <source>
        <dbReference type="ARBA" id="ARBA00023012"/>
    </source>
</evidence>
<dbReference type="InterPro" id="IPR036388">
    <property type="entry name" value="WH-like_DNA-bd_sf"/>
</dbReference>
<dbReference type="GO" id="GO:0032993">
    <property type="term" value="C:protein-DNA complex"/>
    <property type="evidence" value="ECO:0007669"/>
    <property type="project" value="TreeGrafter"/>
</dbReference>
<feature type="domain" description="Response regulatory" evidence="8">
    <location>
        <begin position="16"/>
        <end position="130"/>
    </location>
</feature>
<dbReference type="Proteomes" id="UP001154255">
    <property type="component" value="Unassembled WGS sequence"/>
</dbReference>
<organism evidence="11 12">
    <name type="scientific">Commensalibacter communis</name>
    <dbReference type="NCBI Taxonomy" id="2972786"/>
    <lineage>
        <taxon>Bacteria</taxon>
        <taxon>Pseudomonadati</taxon>
        <taxon>Pseudomonadota</taxon>
        <taxon>Alphaproteobacteria</taxon>
        <taxon>Acetobacterales</taxon>
        <taxon>Acetobacteraceae</taxon>
    </lineage>
</organism>
<protein>
    <submittedName>
        <fullName evidence="11">OmpR family</fullName>
    </submittedName>
</protein>
<evidence type="ECO:0000313" key="13">
    <source>
        <dbReference type="Proteomes" id="UP001154259"/>
    </source>
</evidence>
<dbReference type="Gene3D" id="6.10.250.690">
    <property type="match status" value="1"/>
</dbReference>
<feature type="modified residue" description="4-aspartylphosphate" evidence="6">
    <location>
        <position position="65"/>
    </location>
</feature>
<evidence type="ECO:0000313" key="12">
    <source>
        <dbReference type="Proteomes" id="UP001154255"/>
    </source>
</evidence>
<evidence type="ECO:0000256" key="3">
    <source>
        <dbReference type="ARBA" id="ARBA00023015"/>
    </source>
</evidence>
<dbReference type="InterPro" id="IPR001867">
    <property type="entry name" value="OmpR/PhoB-type_DNA-bd"/>
</dbReference>
<keyword evidence="4 7" id="KW-0238">DNA-binding</keyword>
<dbReference type="EMBL" id="CAMXCM010000001">
    <property type="protein sequence ID" value="CAI3930894.1"/>
    <property type="molecule type" value="Genomic_DNA"/>
</dbReference>
<dbReference type="PROSITE" id="PS51755">
    <property type="entry name" value="OMPR_PHOB"/>
    <property type="match status" value="1"/>
</dbReference>
<dbReference type="SMART" id="SM00448">
    <property type="entry name" value="REC"/>
    <property type="match status" value="1"/>
</dbReference>
<comment type="caution">
    <text evidence="11">The sequence shown here is derived from an EMBL/GenBank/DDBJ whole genome shotgun (WGS) entry which is preliminary data.</text>
</comment>
<dbReference type="FunFam" id="3.40.50.2300:FF:000001">
    <property type="entry name" value="DNA-binding response regulator PhoB"/>
    <property type="match status" value="1"/>
</dbReference>
<dbReference type="Pfam" id="PF00486">
    <property type="entry name" value="Trans_reg_C"/>
    <property type="match status" value="1"/>
</dbReference>
<dbReference type="RefSeq" id="WP_271788913.1">
    <property type="nucleotide sequence ID" value="NZ_CAMXCM010000001.1"/>
</dbReference>
<name>A0A9W4X926_9PROT</name>